<dbReference type="PANTHER" id="PTHR30250">
    <property type="entry name" value="PST FAMILY PREDICTED COLANIC ACID TRANSPORTER"/>
    <property type="match status" value="1"/>
</dbReference>
<evidence type="ECO:0000256" key="5">
    <source>
        <dbReference type="ARBA" id="ARBA00023136"/>
    </source>
</evidence>
<evidence type="ECO:0000313" key="7">
    <source>
        <dbReference type="EMBL" id="KKL50991.1"/>
    </source>
</evidence>
<evidence type="ECO:0000256" key="2">
    <source>
        <dbReference type="ARBA" id="ARBA00022475"/>
    </source>
</evidence>
<dbReference type="GO" id="GO:0005886">
    <property type="term" value="C:plasma membrane"/>
    <property type="evidence" value="ECO:0007669"/>
    <property type="project" value="UniProtKB-SubCell"/>
</dbReference>
<dbReference type="InterPro" id="IPR050833">
    <property type="entry name" value="Poly_Biosynth_Transport"/>
</dbReference>
<feature type="transmembrane region" description="Helical" evidence="6">
    <location>
        <begin position="83"/>
        <end position="108"/>
    </location>
</feature>
<comment type="caution">
    <text evidence="7">The sequence shown here is derived from an EMBL/GenBank/DDBJ whole genome shotgun (WGS) entry which is preliminary data.</text>
</comment>
<protein>
    <recommendedName>
        <fullName evidence="8">Polysaccharide biosynthesis protein C-terminal domain-containing protein</fullName>
    </recommendedName>
</protein>
<sequence length="356" mass="39587">MVENTKLKSVSHENTFAKDVLRMASAPLCTQILGIILMPVITRLYLPDVYGTFQIFASIVMPIAVFAGLGYSSSIVLPQKDEVAANMLFVSLMFTVLITLLSILFIYWGSGPLLEWLKAPELEAYLWVIPVNVLAHGLYLSLRSWNVRNRSFSRIAISRISDAAVNKGVLIGAGLCGFATSGSLIAGRLAGSLTMSSVLGAQIWQKNAELFKHSIRWHGMVQGIKRYRKFPMYNLWVGLISRLATTIIVFSLSFYFTKTAAGYYGLGLAVLSLPMTFIAGSIGEVFYQKSARAKHDGTNASLVTNLFKRMVYLGMLPFLLLAVAGEDFFAFFLCTDILRIFYKHPNVMAEIERRFP</sequence>
<organism evidence="7">
    <name type="scientific">marine sediment metagenome</name>
    <dbReference type="NCBI Taxonomy" id="412755"/>
    <lineage>
        <taxon>unclassified sequences</taxon>
        <taxon>metagenomes</taxon>
        <taxon>ecological metagenomes</taxon>
    </lineage>
</organism>
<feature type="transmembrane region" description="Helical" evidence="6">
    <location>
        <begin position="235"/>
        <end position="256"/>
    </location>
</feature>
<keyword evidence="3 6" id="KW-0812">Transmembrane</keyword>
<feature type="transmembrane region" description="Helical" evidence="6">
    <location>
        <begin position="262"/>
        <end position="287"/>
    </location>
</feature>
<dbReference type="EMBL" id="LAZR01032403">
    <property type="protein sequence ID" value="KKL50991.1"/>
    <property type="molecule type" value="Genomic_DNA"/>
</dbReference>
<dbReference type="PANTHER" id="PTHR30250:SF28">
    <property type="entry name" value="POLYSACCHARIDE BIOSYNTHESIS PROTEIN"/>
    <property type="match status" value="1"/>
</dbReference>
<proteinExistence type="predicted"/>
<comment type="subcellular location">
    <subcellularLocation>
        <location evidence="1">Cell membrane</location>
        <topology evidence="1">Multi-pass membrane protein</topology>
    </subcellularLocation>
</comment>
<evidence type="ECO:0000256" key="1">
    <source>
        <dbReference type="ARBA" id="ARBA00004651"/>
    </source>
</evidence>
<keyword evidence="5 6" id="KW-0472">Membrane</keyword>
<reference evidence="7" key="1">
    <citation type="journal article" date="2015" name="Nature">
        <title>Complex archaea that bridge the gap between prokaryotes and eukaryotes.</title>
        <authorList>
            <person name="Spang A."/>
            <person name="Saw J.H."/>
            <person name="Jorgensen S.L."/>
            <person name="Zaremba-Niedzwiedzka K."/>
            <person name="Martijn J."/>
            <person name="Lind A.E."/>
            <person name="van Eijk R."/>
            <person name="Schleper C."/>
            <person name="Guy L."/>
            <person name="Ettema T.J."/>
        </authorList>
    </citation>
    <scope>NUCLEOTIDE SEQUENCE</scope>
</reference>
<keyword evidence="4 6" id="KW-1133">Transmembrane helix</keyword>
<feature type="transmembrane region" description="Helical" evidence="6">
    <location>
        <begin position="20"/>
        <end position="41"/>
    </location>
</feature>
<feature type="transmembrane region" description="Helical" evidence="6">
    <location>
        <begin position="53"/>
        <end position="71"/>
    </location>
</feature>
<feature type="transmembrane region" description="Helical" evidence="6">
    <location>
        <begin position="311"/>
        <end position="333"/>
    </location>
</feature>
<accession>A0A0F9DBA3</accession>
<keyword evidence="2" id="KW-1003">Cell membrane</keyword>
<evidence type="ECO:0000256" key="3">
    <source>
        <dbReference type="ARBA" id="ARBA00022692"/>
    </source>
</evidence>
<gene>
    <name evidence="7" type="ORF">LCGC14_2299970</name>
</gene>
<feature type="transmembrane region" description="Helical" evidence="6">
    <location>
        <begin position="124"/>
        <end position="142"/>
    </location>
</feature>
<dbReference type="AlphaFoldDB" id="A0A0F9DBA3"/>
<evidence type="ECO:0000256" key="4">
    <source>
        <dbReference type="ARBA" id="ARBA00022989"/>
    </source>
</evidence>
<name>A0A0F9DBA3_9ZZZZ</name>
<dbReference type="Pfam" id="PF13440">
    <property type="entry name" value="Polysacc_synt_3"/>
    <property type="match status" value="1"/>
</dbReference>
<evidence type="ECO:0000256" key="6">
    <source>
        <dbReference type="SAM" id="Phobius"/>
    </source>
</evidence>
<evidence type="ECO:0008006" key="8">
    <source>
        <dbReference type="Google" id="ProtNLM"/>
    </source>
</evidence>